<keyword evidence="4" id="KW-1134">Transmembrane beta strand</keyword>
<sequence>MRTDPRGRRAVYTLLLLACVAPSAWAARVERVEVRGVDEALAENIRLSLTINDETGADIGDRRLDYLVGEIEAEARAALEPFGYYSPVIRVSREGEVVAIDVDPGPAVTVRGRSVRVQGEAGAEEVVREEVDAFRPVEGEVLDHAVYEASKTRITRVLAERGYFDAEIPSHRVEVTRATRSADIDLLWTSGPRYRMGPVEFTQTPTSIINDDLLQKLVFWRRGAPFHQDRVERLRESLQRLDYFSGIDVAIAPDKAVDLQVPVDVTLTPAKRTVYTAGLSYGSDSGAGVRFGIDRRYLNRRGHKGTALLDYAQRRKTLTLNYRIPAFAWLDGWYTFALQAADEQTDFIDNRRVEFLASRSGQISRELEAVASLHVLRERWAYAAEDDGDPATPPDYRYASFWYPEISANYVDVDDRLLPRRGFGANAFVRGGRGRVAEDDGVLFAQARASVAWYRGLGPRSRLITRGELGHTWSDAPIGTMPPSLRFHAGGERSIRGYGWREVGPRVGDAGRRFAVGARNVLTGDVEFEQYLNDRWGYALFVDTGSAFNDRPDLHTGVGFGVRWRSPVGPVRIDVARGLKNPDSPFQIYLGLGAEL</sequence>
<protein>
    <recommendedName>
        <fullName evidence="3">Translocation and assembly module subunit TamA</fullName>
    </recommendedName>
    <alternativeName>
        <fullName evidence="9">Autotransporter assembly factor TamA</fullName>
    </alternativeName>
</protein>
<evidence type="ECO:0000256" key="1">
    <source>
        <dbReference type="ARBA" id="ARBA00004442"/>
    </source>
</evidence>
<keyword evidence="16" id="KW-1185">Reference proteome</keyword>
<evidence type="ECO:0000256" key="2">
    <source>
        <dbReference type="ARBA" id="ARBA00010248"/>
    </source>
</evidence>
<dbReference type="RefSeq" id="WP_189450089.1">
    <property type="nucleotide sequence ID" value="NZ_BMXY01000003.1"/>
</dbReference>
<dbReference type="Pfam" id="PF17243">
    <property type="entry name" value="POTRA_TamA_1"/>
    <property type="match status" value="1"/>
</dbReference>
<feature type="domain" description="TamA POTRA" evidence="14">
    <location>
        <begin position="32"/>
        <end position="103"/>
    </location>
</feature>
<evidence type="ECO:0000256" key="8">
    <source>
        <dbReference type="ARBA" id="ARBA00023237"/>
    </source>
</evidence>
<evidence type="ECO:0000313" key="15">
    <source>
        <dbReference type="EMBL" id="GGZ68173.1"/>
    </source>
</evidence>
<evidence type="ECO:0000259" key="14">
    <source>
        <dbReference type="Pfam" id="PF17243"/>
    </source>
</evidence>
<dbReference type="InterPro" id="IPR039910">
    <property type="entry name" value="D15-like"/>
</dbReference>
<evidence type="ECO:0000256" key="3">
    <source>
        <dbReference type="ARBA" id="ARBA00015419"/>
    </source>
</evidence>
<organism evidence="15 16">
    <name type="scientific">Cognatilysobacter xinjiangensis</name>
    <dbReference type="NCBI Taxonomy" id="546892"/>
    <lineage>
        <taxon>Bacteria</taxon>
        <taxon>Pseudomonadati</taxon>
        <taxon>Pseudomonadota</taxon>
        <taxon>Gammaproteobacteria</taxon>
        <taxon>Lysobacterales</taxon>
        <taxon>Lysobacteraceae</taxon>
        <taxon>Cognatilysobacter</taxon>
    </lineage>
</organism>
<accession>A0ABQ3C916</accession>
<dbReference type="PANTHER" id="PTHR12815">
    <property type="entry name" value="SORTING AND ASSEMBLY MACHINERY SAMM50 PROTEIN FAMILY MEMBER"/>
    <property type="match status" value="1"/>
</dbReference>
<dbReference type="EMBL" id="BMXY01000003">
    <property type="protein sequence ID" value="GGZ68173.1"/>
    <property type="molecule type" value="Genomic_DNA"/>
</dbReference>
<keyword evidence="7" id="KW-0472">Membrane</keyword>
<dbReference type="Proteomes" id="UP000643403">
    <property type="component" value="Unassembled WGS sequence"/>
</dbReference>
<dbReference type="Gene3D" id="3.10.20.310">
    <property type="entry name" value="membrane protein fhac"/>
    <property type="match status" value="3"/>
</dbReference>
<feature type="chain" id="PRO_5047518272" description="Translocation and assembly module subunit TamA" evidence="11">
    <location>
        <begin position="27"/>
        <end position="596"/>
    </location>
</feature>
<dbReference type="InterPro" id="IPR035243">
    <property type="entry name" value="TamA_POTRA_Dom_1"/>
</dbReference>
<dbReference type="InterPro" id="IPR000184">
    <property type="entry name" value="Bac_surfAg_D15"/>
</dbReference>
<evidence type="ECO:0000256" key="4">
    <source>
        <dbReference type="ARBA" id="ARBA00022452"/>
    </source>
</evidence>
<gene>
    <name evidence="15" type="ORF">GCM10008101_23090</name>
</gene>
<dbReference type="Gene3D" id="2.40.160.50">
    <property type="entry name" value="membrane protein fhac: a member of the omp85/tpsb transporter family"/>
    <property type="match status" value="1"/>
</dbReference>
<evidence type="ECO:0000256" key="6">
    <source>
        <dbReference type="ARBA" id="ARBA00022729"/>
    </source>
</evidence>
<evidence type="ECO:0000256" key="7">
    <source>
        <dbReference type="ARBA" id="ARBA00023136"/>
    </source>
</evidence>
<feature type="domain" description="Bacterial surface antigen (D15)" evidence="12">
    <location>
        <begin position="406"/>
        <end position="593"/>
    </location>
</feature>
<evidence type="ECO:0000313" key="16">
    <source>
        <dbReference type="Proteomes" id="UP000643403"/>
    </source>
</evidence>
<comment type="similarity">
    <text evidence="2">Belongs to the TamA family.</text>
</comment>
<evidence type="ECO:0000256" key="5">
    <source>
        <dbReference type="ARBA" id="ARBA00022692"/>
    </source>
</evidence>
<evidence type="ECO:0000259" key="12">
    <source>
        <dbReference type="Pfam" id="PF01103"/>
    </source>
</evidence>
<dbReference type="Pfam" id="PF01103">
    <property type="entry name" value="Omp85"/>
    <property type="match status" value="1"/>
</dbReference>
<evidence type="ECO:0000256" key="11">
    <source>
        <dbReference type="SAM" id="SignalP"/>
    </source>
</evidence>
<feature type="signal peptide" evidence="11">
    <location>
        <begin position="1"/>
        <end position="26"/>
    </location>
</feature>
<keyword evidence="8" id="KW-0998">Cell outer membrane</keyword>
<evidence type="ECO:0000256" key="10">
    <source>
        <dbReference type="ARBA" id="ARBA00093548"/>
    </source>
</evidence>
<proteinExistence type="inferred from homology"/>
<dbReference type="InterPro" id="IPR010827">
    <property type="entry name" value="BamA/TamA_POTRA"/>
</dbReference>
<dbReference type="Pfam" id="PF07244">
    <property type="entry name" value="POTRA"/>
    <property type="match status" value="2"/>
</dbReference>
<comment type="subunit">
    <text evidence="10">Interacts with TamB to form the translocation and assembly module (TAM).</text>
</comment>
<evidence type="ECO:0000259" key="13">
    <source>
        <dbReference type="Pfam" id="PF07244"/>
    </source>
</evidence>
<keyword evidence="5" id="KW-0812">Transmembrane</keyword>
<evidence type="ECO:0000256" key="9">
    <source>
        <dbReference type="ARBA" id="ARBA00033063"/>
    </source>
</evidence>
<reference evidence="16" key="1">
    <citation type="journal article" date="2019" name="Int. J. Syst. Evol. Microbiol.">
        <title>The Global Catalogue of Microorganisms (GCM) 10K type strain sequencing project: providing services to taxonomists for standard genome sequencing and annotation.</title>
        <authorList>
            <consortium name="The Broad Institute Genomics Platform"/>
            <consortium name="The Broad Institute Genome Sequencing Center for Infectious Disease"/>
            <person name="Wu L."/>
            <person name="Ma J."/>
        </authorList>
    </citation>
    <scope>NUCLEOTIDE SEQUENCE [LARGE SCALE GENOMIC DNA]</scope>
    <source>
        <strain evidence="16">KCTC 22558</strain>
    </source>
</reference>
<feature type="domain" description="POTRA" evidence="13">
    <location>
        <begin position="194"/>
        <end position="261"/>
    </location>
</feature>
<name>A0ABQ3C916_9GAMM</name>
<keyword evidence="6 11" id="KW-0732">Signal</keyword>
<comment type="caution">
    <text evidence="15">The sequence shown here is derived from an EMBL/GenBank/DDBJ whole genome shotgun (WGS) entry which is preliminary data.</text>
</comment>
<dbReference type="PANTHER" id="PTHR12815:SF47">
    <property type="entry name" value="TRANSLOCATION AND ASSEMBLY MODULE SUBUNIT TAMA"/>
    <property type="match status" value="1"/>
</dbReference>
<comment type="subcellular location">
    <subcellularLocation>
        <location evidence="1">Cell outer membrane</location>
    </subcellularLocation>
</comment>
<feature type="domain" description="POTRA" evidence="13">
    <location>
        <begin position="113"/>
        <end position="179"/>
    </location>
</feature>